<dbReference type="HAMAP" id="MF_00109">
    <property type="entry name" value="Shikimate_kinase"/>
    <property type="match status" value="1"/>
</dbReference>
<keyword evidence="6" id="KW-0963">Cytoplasm</keyword>
<keyword evidence="11" id="KW-0418">Kinase</keyword>
<dbReference type="InterPro" id="IPR056179">
    <property type="entry name" value="DHQS_C"/>
</dbReference>
<comment type="cofactor">
    <cofactor evidence="1">
        <name>Zn(2+)</name>
        <dbReference type="ChEBI" id="CHEBI:29105"/>
    </cofactor>
</comment>
<keyword evidence="8 22" id="KW-0808">Transferase</keyword>
<dbReference type="InterPro" id="IPR031322">
    <property type="entry name" value="Shikimate/glucono_kinase"/>
</dbReference>
<keyword evidence="15" id="KW-0560">Oxidoreductase</keyword>
<dbReference type="Pfam" id="PF01761">
    <property type="entry name" value="DHQ_synthase"/>
    <property type="match status" value="1"/>
</dbReference>
<dbReference type="NCBIfam" id="TIGR01357">
    <property type="entry name" value="aroB"/>
    <property type="match status" value="1"/>
</dbReference>
<evidence type="ECO:0000313" key="27">
    <source>
        <dbReference type="Proteomes" id="UP000789342"/>
    </source>
</evidence>
<dbReference type="Pfam" id="PF24621">
    <property type="entry name" value="DHQS_C"/>
    <property type="match status" value="1"/>
</dbReference>
<dbReference type="InterPro" id="IPR046346">
    <property type="entry name" value="Aminoacid_DH-like_N_sf"/>
</dbReference>
<dbReference type="Pfam" id="PF01202">
    <property type="entry name" value="SKI"/>
    <property type="match status" value="1"/>
</dbReference>
<keyword evidence="10" id="KW-0547">Nucleotide-binding</keyword>
<dbReference type="SUPFAM" id="SSF55205">
    <property type="entry name" value="EPT/RTPC-like"/>
    <property type="match status" value="1"/>
</dbReference>
<feature type="domain" description="3-dehydroquinate synthase C-terminal" evidence="25">
    <location>
        <begin position="218"/>
        <end position="390"/>
    </location>
</feature>
<keyword evidence="17" id="KW-0456">Lyase</keyword>
<dbReference type="SUPFAM" id="SSF52540">
    <property type="entry name" value="P-loop containing nucleoside triphosphate hydrolases"/>
    <property type="match status" value="1"/>
</dbReference>
<sequence length="1388" mass="152808">FGANGLSSVTDITCKMETTSGQPEPEVVKVSILNEESAIIGFHLTDYLVRDLITNFQASSYVIITDTTIASIHLEKLLDRFKSISAELIRAKGENVSTPRFLSYTVPPGEQSKTREIKAEIEDYLLSEACTRDTFIIAFGGGVIGDMVGFVAATFMRGVPFAQIPTTLLAMVDASIGGKTAVDTPHGKNLIGAFWQPKRIYIDIVYLETLPERQFINGMAEVIKAAAIWNENDFVNLENNVESIRLAFKAKKEVPFQGATSDTRTLGQSLLLSVIAGAVKFKAHVVTNDEREGGLREILNFGHGVGHAIETILFPEMLHGECVSIGMIKEAEIARNFGCLNQVSLGRLVRCLQNYGLPISLGDKKVLDLVGNKFCTADRLMTIMKVDKKNRNGQKKIVLLTGIGKTYEQRATVVSDDVIYKVLSSAITIHPITSSLNLKKHVTITTPGSKSISNRALVLAALGTGTCRLKGLLHSDDTHVMLNALMNLEGAKFEWEDNGKTLVVIGGGGSFRVPNKEIYLGNAGTASRFVTTICTLVSPECTTETNKHIILTGNARMKQRPIDHLVDALRENGSQIKYLETDGCLPLEITPSEQRFRGGSINLAASISSQYVTSILLSAPYANEPVTLNLIGGQVISQPYIDMTIAMMESFGIKVERSGDVYRIPQGPYKNPEVYVVESDASSSTYPLAIAAITGTSCTLPNIGSSSLQGDAAFAVKVARQMGCTVTQTSTSTTVQGPPIGSLKSLPNIDMETMTDAFMTASVLAAVASNQQDGQECITRITGIANQRLKECNRIAAMTNELSKFGVSVSELPDGIQIHGSKIENLRAPAEGVHCYDDHRIAMSFSVLGCVVPNGTIIREKQCVDKTWPGWWDVLESELGIKLDGYDLVKNRKNEPSAEVNTTILPYVLSEQDASIIFIGMRGVGKTTLGKFAAKALGRKYVDYDHYFETTLSTTIPEFTSKQGWEAFRAKEFELLTSLLKDCSSGYIISCGGGIVETPSSRDLLKKYIREKGKVVHIVRDIKEVVKDLTKDTIRPVYGEDPHDVWKRREGWYKECSNYEYVSLTAEGDIDLSESKHDLVRFLKFITGRDTNQVDTQSQQRTFFVSLTFPDITPALHHIHEITYGVDAVELRVDLLCDNDSQASNYVNDIPSIDYISRQVALIRHSSKLPIIFTVRSKGQGGRFPDNQEREMFSLLKQAIKWGCEYIDLEIGGLTDLISDLVENKGHSKIIASWHDISIKWDSEEIQGIYRTAHKYGDIIKLVGKAKTINDNFKLQEFVQSLSVEKSKPIIAINMGEEGQLSRILNQFLTPVTHPLLPSKAAPGQLSVREINQALHLIGQLPSKKYYVFGTPISSSLSPTIHNTGFKTLGLPYFYDIFESQDVEAVKP</sequence>
<keyword evidence="7 22" id="KW-0028">Amino-acid biosynthesis</keyword>
<dbReference type="PANTHER" id="PTHR21090:SF5">
    <property type="entry name" value="PENTAFUNCTIONAL AROM POLYPEPTIDE"/>
    <property type="match status" value="1"/>
</dbReference>
<evidence type="ECO:0000256" key="7">
    <source>
        <dbReference type="ARBA" id="ARBA00022605"/>
    </source>
</evidence>
<comment type="caution">
    <text evidence="26">The sequence shown here is derived from an EMBL/GenBank/DDBJ whole genome shotgun (WGS) entry which is preliminary data.</text>
</comment>
<dbReference type="InterPro" id="IPR006264">
    <property type="entry name" value="EPSP_synthase"/>
</dbReference>
<dbReference type="InterPro" id="IPR023000">
    <property type="entry name" value="Shikimate_kinase_CS"/>
</dbReference>
<comment type="function">
    <text evidence="21">The AROM polypeptide catalyzes 5 consecutive enzymatic reactions in prechorismate polyaromatic amino acid biosynthesis.</text>
</comment>
<evidence type="ECO:0000256" key="13">
    <source>
        <dbReference type="ARBA" id="ARBA00022840"/>
    </source>
</evidence>
<dbReference type="GO" id="GO:0009073">
    <property type="term" value="P:aromatic amino acid family biosynthetic process"/>
    <property type="evidence" value="ECO:0007669"/>
    <property type="project" value="UniProtKB-UniRule"/>
</dbReference>
<dbReference type="GO" id="GO:0003866">
    <property type="term" value="F:3-phosphoshikimate 1-carboxyvinyltransferase activity"/>
    <property type="evidence" value="ECO:0007669"/>
    <property type="project" value="UniProtKB-UniRule"/>
</dbReference>
<dbReference type="SUPFAM" id="SSF56796">
    <property type="entry name" value="Dehydroquinate synthase-like"/>
    <property type="match status" value="1"/>
</dbReference>
<dbReference type="InterPro" id="IPR016037">
    <property type="entry name" value="DHQ_synth_AroB"/>
</dbReference>
<accession>A0A9N9EJ10</accession>
<evidence type="ECO:0000256" key="14">
    <source>
        <dbReference type="ARBA" id="ARBA00022857"/>
    </source>
</evidence>
<dbReference type="NCBIfam" id="TIGR01093">
    <property type="entry name" value="aroD"/>
    <property type="match status" value="1"/>
</dbReference>
<dbReference type="GO" id="GO:0046872">
    <property type="term" value="F:metal ion binding"/>
    <property type="evidence" value="ECO:0007669"/>
    <property type="project" value="UniProtKB-KW"/>
</dbReference>
<evidence type="ECO:0000256" key="19">
    <source>
        <dbReference type="ARBA" id="ARBA00044633"/>
    </source>
</evidence>
<keyword evidence="13" id="KW-0067">ATP-binding</keyword>
<comment type="pathway">
    <text evidence="4">Metabolic intermediate biosynthesis; chorismate biosynthesis; chorismate from D-erythrose 4-phosphate and phosphoenolpyruvate: step 5/7.</text>
</comment>
<comment type="catalytic activity">
    <reaction evidence="20">
        <text>shikimate + ATP = 3-phosphoshikimate + ADP + H(+)</text>
        <dbReference type="Rhea" id="RHEA:13121"/>
        <dbReference type="ChEBI" id="CHEBI:15378"/>
        <dbReference type="ChEBI" id="CHEBI:30616"/>
        <dbReference type="ChEBI" id="CHEBI:36208"/>
        <dbReference type="ChEBI" id="CHEBI:145989"/>
        <dbReference type="ChEBI" id="CHEBI:456216"/>
        <dbReference type="EC" id="2.7.1.71"/>
    </reaction>
</comment>
<evidence type="ECO:0000259" key="25">
    <source>
        <dbReference type="Pfam" id="PF24621"/>
    </source>
</evidence>
<dbReference type="Gene3D" id="1.20.1090.10">
    <property type="entry name" value="Dehydroquinate synthase-like - alpha domain"/>
    <property type="match status" value="1"/>
</dbReference>
<dbReference type="Gene3D" id="3.40.50.1970">
    <property type="match status" value="1"/>
</dbReference>
<protein>
    <recommendedName>
        <fullName evidence="22">3-phosphoshikimate 1-carboxyvinyltransferase</fullName>
        <ecNumber evidence="22">2.5.1.19</ecNumber>
    </recommendedName>
</protein>
<dbReference type="GO" id="GO:0009423">
    <property type="term" value="P:chorismate biosynthetic process"/>
    <property type="evidence" value="ECO:0007669"/>
    <property type="project" value="UniProtKB-UniRule"/>
</dbReference>
<dbReference type="InterPro" id="IPR036968">
    <property type="entry name" value="Enolpyruvate_Tfrase_sf"/>
</dbReference>
<dbReference type="EMBL" id="CAJVPV010013370">
    <property type="protein sequence ID" value="CAG8677171.1"/>
    <property type="molecule type" value="Genomic_DNA"/>
</dbReference>
<dbReference type="GO" id="GO:0005524">
    <property type="term" value="F:ATP binding"/>
    <property type="evidence" value="ECO:0007669"/>
    <property type="project" value="UniProtKB-KW"/>
</dbReference>
<dbReference type="CDD" id="cd00502">
    <property type="entry name" value="DHQase_I"/>
    <property type="match status" value="1"/>
</dbReference>
<feature type="domain" description="3-dehydroquinate synthase N-terminal" evidence="24">
    <location>
        <begin position="104"/>
        <end position="216"/>
    </location>
</feature>
<evidence type="ECO:0000259" key="23">
    <source>
        <dbReference type="Pfam" id="PF00275"/>
    </source>
</evidence>
<dbReference type="GO" id="GO:0005737">
    <property type="term" value="C:cytoplasm"/>
    <property type="evidence" value="ECO:0007669"/>
    <property type="project" value="UniProtKB-SubCell"/>
</dbReference>
<evidence type="ECO:0000256" key="4">
    <source>
        <dbReference type="ARBA" id="ARBA00004842"/>
    </source>
</evidence>
<dbReference type="Gene3D" id="3.40.50.10860">
    <property type="entry name" value="Leucine Dehydrogenase, chain A, domain 1"/>
    <property type="match status" value="1"/>
</dbReference>
<comment type="similarity">
    <text evidence="5 22">Belongs to the EPSP synthase family.</text>
</comment>
<gene>
    <name evidence="26" type="ORF">AMORRO_LOCUS11083</name>
</gene>
<name>A0A9N9EJ10_9GLOM</name>
<dbReference type="InterPro" id="IPR013792">
    <property type="entry name" value="RNA3'P_cycl/enolpyr_Trfase_a/b"/>
</dbReference>
<feature type="non-terminal residue" evidence="26">
    <location>
        <position position="1"/>
    </location>
</feature>
<dbReference type="FunFam" id="3.20.20.70:FF:000135">
    <property type="entry name" value="Pentafunctional AROM polypeptide"/>
    <property type="match status" value="1"/>
</dbReference>
<evidence type="ECO:0000256" key="16">
    <source>
        <dbReference type="ARBA" id="ARBA00023141"/>
    </source>
</evidence>
<evidence type="ECO:0000256" key="22">
    <source>
        <dbReference type="RuleBase" id="RU004164"/>
    </source>
</evidence>
<comment type="catalytic activity">
    <reaction evidence="19">
        <text>3-phosphoshikimate + phosphoenolpyruvate = 5-O-(1-carboxyvinyl)-3-phosphoshikimate + phosphate</text>
        <dbReference type="Rhea" id="RHEA:21256"/>
        <dbReference type="ChEBI" id="CHEBI:43474"/>
        <dbReference type="ChEBI" id="CHEBI:57701"/>
        <dbReference type="ChEBI" id="CHEBI:58702"/>
        <dbReference type="ChEBI" id="CHEBI:145989"/>
        <dbReference type="EC" id="2.5.1.19"/>
    </reaction>
    <physiologicalReaction direction="left-to-right" evidence="19">
        <dbReference type="Rhea" id="RHEA:21257"/>
    </physiologicalReaction>
</comment>
<evidence type="ECO:0000256" key="18">
    <source>
        <dbReference type="ARBA" id="ARBA00023268"/>
    </source>
</evidence>
<dbReference type="PROSITE" id="PS01128">
    <property type="entry name" value="SHIKIMATE_KINASE"/>
    <property type="match status" value="1"/>
</dbReference>
<dbReference type="GO" id="GO:0016491">
    <property type="term" value="F:oxidoreductase activity"/>
    <property type="evidence" value="ECO:0007669"/>
    <property type="project" value="UniProtKB-KW"/>
</dbReference>
<keyword evidence="27" id="KW-1185">Reference proteome</keyword>
<dbReference type="EC" id="2.5.1.19" evidence="22"/>
<evidence type="ECO:0000256" key="12">
    <source>
        <dbReference type="ARBA" id="ARBA00022833"/>
    </source>
</evidence>
<reference evidence="26" key="1">
    <citation type="submission" date="2021-06" db="EMBL/GenBank/DDBJ databases">
        <authorList>
            <person name="Kallberg Y."/>
            <person name="Tangrot J."/>
            <person name="Rosling A."/>
        </authorList>
    </citation>
    <scope>NUCLEOTIDE SEQUENCE</scope>
    <source>
        <strain evidence="26">CL551</strain>
    </source>
</reference>
<keyword evidence="12" id="KW-0862">Zinc</keyword>
<dbReference type="OrthoDB" id="197068at2759"/>
<dbReference type="SUPFAM" id="SSF51569">
    <property type="entry name" value="Aldolase"/>
    <property type="match status" value="1"/>
</dbReference>
<keyword evidence="9" id="KW-0479">Metal-binding</keyword>
<evidence type="ECO:0000256" key="8">
    <source>
        <dbReference type="ARBA" id="ARBA00022679"/>
    </source>
</evidence>
<evidence type="ECO:0000256" key="3">
    <source>
        <dbReference type="ARBA" id="ARBA00004811"/>
    </source>
</evidence>
<evidence type="ECO:0000259" key="24">
    <source>
        <dbReference type="Pfam" id="PF01761"/>
    </source>
</evidence>
<keyword evidence="16 22" id="KW-0057">Aromatic amino acid biosynthesis</keyword>
<keyword evidence="18" id="KW-0511">Multifunctional enzyme</keyword>
<dbReference type="CDD" id="cd00464">
    <property type="entry name" value="SK"/>
    <property type="match status" value="1"/>
</dbReference>
<dbReference type="InterPro" id="IPR027417">
    <property type="entry name" value="P-loop_NTPase"/>
</dbReference>
<proteinExistence type="inferred from homology"/>
<dbReference type="InterPro" id="IPR000623">
    <property type="entry name" value="Shikimate_kinase/TSH1"/>
</dbReference>
<evidence type="ECO:0000256" key="17">
    <source>
        <dbReference type="ARBA" id="ARBA00023239"/>
    </source>
</evidence>
<dbReference type="PRINTS" id="PR01100">
    <property type="entry name" value="SHIKIMTKNASE"/>
</dbReference>
<dbReference type="Pfam" id="PF00275">
    <property type="entry name" value="EPSP_synthase"/>
    <property type="match status" value="1"/>
</dbReference>
<dbReference type="CDD" id="cd08195">
    <property type="entry name" value="DHQS"/>
    <property type="match status" value="1"/>
</dbReference>
<dbReference type="InterPro" id="IPR023193">
    <property type="entry name" value="EPSP_synthase_CS"/>
</dbReference>
<evidence type="ECO:0000313" key="26">
    <source>
        <dbReference type="EMBL" id="CAG8677171.1"/>
    </source>
</evidence>
<dbReference type="InterPro" id="IPR030960">
    <property type="entry name" value="DHQS/DOIS_N"/>
</dbReference>
<evidence type="ECO:0000256" key="15">
    <source>
        <dbReference type="ARBA" id="ARBA00023002"/>
    </source>
</evidence>
<keyword evidence="14" id="KW-0521">NADP</keyword>
<evidence type="ECO:0000256" key="10">
    <source>
        <dbReference type="ARBA" id="ARBA00022741"/>
    </source>
</evidence>
<feature type="domain" description="Enolpyruvate transferase" evidence="23">
    <location>
        <begin position="443"/>
        <end position="875"/>
    </location>
</feature>
<evidence type="ECO:0000256" key="11">
    <source>
        <dbReference type="ARBA" id="ARBA00022777"/>
    </source>
</evidence>
<dbReference type="FunFam" id="3.40.50.300:FF:001256">
    <property type="entry name" value="Pentafunctional AROM polypeptide"/>
    <property type="match status" value="1"/>
</dbReference>
<evidence type="ECO:0000256" key="6">
    <source>
        <dbReference type="ARBA" id="ARBA00022490"/>
    </source>
</evidence>
<dbReference type="GO" id="GO:0003856">
    <property type="term" value="F:3-dehydroquinate synthase activity"/>
    <property type="evidence" value="ECO:0007669"/>
    <property type="project" value="InterPro"/>
</dbReference>
<organism evidence="26 27">
    <name type="scientific">Acaulospora morrowiae</name>
    <dbReference type="NCBI Taxonomy" id="94023"/>
    <lineage>
        <taxon>Eukaryota</taxon>
        <taxon>Fungi</taxon>
        <taxon>Fungi incertae sedis</taxon>
        <taxon>Mucoromycota</taxon>
        <taxon>Glomeromycotina</taxon>
        <taxon>Glomeromycetes</taxon>
        <taxon>Diversisporales</taxon>
        <taxon>Acaulosporaceae</taxon>
        <taxon>Acaulospora</taxon>
    </lineage>
</organism>
<dbReference type="HAMAP" id="MF_00210">
    <property type="entry name" value="EPSP_synth"/>
    <property type="match status" value="1"/>
</dbReference>
<dbReference type="Gene3D" id="3.65.10.10">
    <property type="entry name" value="Enolpyruvate transferase domain"/>
    <property type="match status" value="2"/>
</dbReference>
<evidence type="ECO:0000256" key="20">
    <source>
        <dbReference type="ARBA" id="ARBA00048567"/>
    </source>
</evidence>
<evidence type="ECO:0000256" key="5">
    <source>
        <dbReference type="ARBA" id="ARBA00009948"/>
    </source>
</evidence>
<evidence type="ECO:0000256" key="21">
    <source>
        <dbReference type="ARBA" id="ARBA00054455"/>
    </source>
</evidence>
<dbReference type="PROSITE" id="PS00104">
    <property type="entry name" value="EPSP_SYNTHASE_1"/>
    <property type="match status" value="1"/>
</dbReference>
<dbReference type="InterPro" id="IPR001986">
    <property type="entry name" value="Enolpyruvate_Tfrase_dom"/>
</dbReference>
<dbReference type="SUPFAM" id="SSF53223">
    <property type="entry name" value="Aminoacid dehydrogenase-like, N-terminal domain"/>
    <property type="match status" value="1"/>
</dbReference>
<dbReference type="InterPro" id="IPR013785">
    <property type="entry name" value="Aldolase_TIM"/>
</dbReference>
<dbReference type="FunFam" id="3.40.50.1970:FF:000007">
    <property type="entry name" value="Pentafunctional AROM polypeptide"/>
    <property type="match status" value="1"/>
</dbReference>
<feature type="non-terminal residue" evidence="26">
    <location>
        <position position="1388"/>
    </location>
</feature>
<evidence type="ECO:0000256" key="9">
    <source>
        <dbReference type="ARBA" id="ARBA00022723"/>
    </source>
</evidence>
<dbReference type="CDD" id="cd01556">
    <property type="entry name" value="EPSP_synthase"/>
    <property type="match status" value="1"/>
</dbReference>
<dbReference type="GO" id="GO:0008652">
    <property type="term" value="P:amino acid biosynthetic process"/>
    <property type="evidence" value="ECO:0007669"/>
    <property type="project" value="UniProtKB-KW"/>
</dbReference>
<dbReference type="NCBIfam" id="TIGR01356">
    <property type="entry name" value="aroA"/>
    <property type="match status" value="1"/>
</dbReference>
<dbReference type="GO" id="GO:0004765">
    <property type="term" value="F:shikimate kinase activity"/>
    <property type="evidence" value="ECO:0007669"/>
    <property type="project" value="UniProtKB-EC"/>
</dbReference>
<dbReference type="PANTHER" id="PTHR21090">
    <property type="entry name" value="AROM/DEHYDROQUINATE SYNTHASE"/>
    <property type="match status" value="1"/>
</dbReference>
<dbReference type="GO" id="GO:0003855">
    <property type="term" value="F:3-dehydroquinate dehydratase activity"/>
    <property type="evidence" value="ECO:0007669"/>
    <property type="project" value="InterPro"/>
</dbReference>
<evidence type="ECO:0000256" key="2">
    <source>
        <dbReference type="ARBA" id="ARBA00004496"/>
    </source>
</evidence>
<dbReference type="Gene3D" id="3.40.50.300">
    <property type="entry name" value="P-loop containing nucleotide triphosphate hydrolases"/>
    <property type="match status" value="1"/>
</dbReference>
<dbReference type="Pfam" id="PF01487">
    <property type="entry name" value="DHquinase_I"/>
    <property type="match status" value="1"/>
</dbReference>
<comment type="pathway">
    <text evidence="3 22">Metabolic intermediate biosynthesis; chorismate biosynthesis; chorismate from D-erythrose 4-phosphate and phosphoenolpyruvate: step 6/7.</text>
</comment>
<dbReference type="Proteomes" id="UP000789342">
    <property type="component" value="Unassembled WGS sequence"/>
</dbReference>
<comment type="subcellular location">
    <subcellularLocation>
        <location evidence="2">Cytoplasm</location>
    </subcellularLocation>
</comment>
<dbReference type="FunFam" id="3.65.10.10:FF:000007">
    <property type="entry name" value="Pentafunctional AROM polypeptide"/>
    <property type="match status" value="1"/>
</dbReference>
<dbReference type="Gene3D" id="3.20.20.70">
    <property type="entry name" value="Aldolase class I"/>
    <property type="match status" value="1"/>
</dbReference>
<dbReference type="InterPro" id="IPR001381">
    <property type="entry name" value="DHquinase_I"/>
</dbReference>
<evidence type="ECO:0000256" key="1">
    <source>
        <dbReference type="ARBA" id="ARBA00001947"/>
    </source>
</evidence>
<dbReference type="PROSITE" id="PS00885">
    <property type="entry name" value="EPSP_SYNTHASE_2"/>
    <property type="match status" value="1"/>
</dbReference>